<evidence type="ECO:0000313" key="9">
    <source>
        <dbReference type="EnsemblMetazoa" id="RPRC011706-PA"/>
    </source>
</evidence>
<evidence type="ECO:0000256" key="6">
    <source>
        <dbReference type="ARBA" id="ARBA00022989"/>
    </source>
</evidence>
<keyword evidence="4" id="KW-0762">Sugar transport</keyword>
<dbReference type="GO" id="GO:0005886">
    <property type="term" value="C:plasma membrane"/>
    <property type="evidence" value="ECO:0007669"/>
    <property type="project" value="UniProtKB-SubCell"/>
</dbReference>
<keyword evidence="10" id="KW-1185">Reference proteome</keyword>
<dbReference type="InterPro" id="IPR036259">
    <property type="entry name" value="MFS_trans_sf"/>
</dbReference>
<dbReference type="InterPro" id="IPR020846">
    <property type="entry name" value="MFS_dom"/>
</dbReference>
<evidence type="ECO:0000256" key="7">
    <source>
        <dbReference type="ARBA" id="ARBA00023136"/>
    </source>
</evidence>
<dbReference type="STRING" id="13249.T1I5Y7"/>
<organism evidence="9 10">
    <name type="scientific">Rhodnius prolixus</name>
    <name type="common">Triatomid bug</name>
    <dbReference type="NCBI Taxonomy" id="13249"/>
    <lineage>
        <taxon>Eukaryota</taxon>
        <taxon>Metazoa</taxon>
        <taxon>Ecdysozoa</taxon>
        <taxon>Arthropoda</taxon>
        <taxon>Hexapoda</taxon>
        <taxon>Insecta</taxon>
        <taxon>Pterygota</taxon>
        <taxon>Neoptera</taxon>
        <taxon>Paraneoptera</taxon>
        <taxon>Hemiptera</taxon>
        <taxon>Heteroptera</taxon>
        <taxon>Panheteroptera</taxon>
        <taxon>Cimicomorpha</taxon>
        <taxon>Reduviidae</taxon>
        <taxon>Triatominae</taxon>
        <taxon>Rhodnius</taxon>
    </lineage>
</organism>
<dbReference type="RefSeq" id="XP_073983823.1">
    <property type="nucleotide sequence ID" value="XM_074127722.1"/>
</dbReference>
<evidence type="ECO:0000313" key="10">
    <source>
        <dbReference type="Proteomes" id="UP000015103"/>
    </source>
</evidence>
<keyword evidence="6" id="KW-1133">Transmembrane helix</keyword>
<dbReference type="SUPFAM" id="SSF103473">
    <property type="entry name" value="MFS general substrate transporter"/>
    <property type="match status" value="1"/>
</dbReference>
<comment type="subcellular location">
    <subcellularLocation>
        <location evidence="1">Cell membrane</location>
        <topology evidence="1">Multi-pass membrane protein</topology>
    </subcellularLocation>
</comment>
<dbReference type="GeneID" id="141454001"/>
<dbReference type="FunFam" id="1.20.1250.20:FF:000218">
    <property type="entry name" value="facilitated trehalose transporter Tret1"/>
    <property type="match status" value="1"/>
</dbReference>
<evidence type="ECO:0000256" key="1">
    <source>
        <dbReference type="ARBA" id="ARBA00004651"/>
    </source>
</evidence>
<keyword evidence="5" id="KW-0812">Transmembrane</keyword>
<dbReference type="GO" id="GO:0022857">
    <property type="term" value="F:transmembrane transporter activity"/>
    <property type="evidence" value="ECO:0007669"/>
    <property type="project" value="InterPro"/>
</dbReference>
<sequence length="462" mass="52322">MIEAEGLNANRQALLAVIAGLPVISLGCMFGWPITVKHEITCHNDPIKNITLMQNSWMVAIFHVGAFISPMIVTNLMDYVGRKHTLLILTLLPLMSWIILLFASHVNMFYIGRFLGGLWGGTIPIVAPVYIAEVTGPKLRDFLTTVFLTSTLAGVFIDFVGVNYTTYCVLTALGFLITFCFVLCFWFMPASPDWLAKNGYIDEASDSLTWLKGSYVPLDMVEQEILNLNLGTYEATQDLSHIKDFFSNKGRRRAFITLQLLALAQTWSGIAEIVPFIHAIVPDSAVKPFETILSIEDYKLVFGTVILLFTFLNKYCINFWNRKLLLQISMVGGGIGTFFIGLWNFLKREKDLYVDEYSWVMALGLITYFLCIIIGIGTLTQLKEMFSVNDRILIVRCTVMTISLASCISNMLYLPISTYFGLYFNFWIYTIYSAISAVFVQLYMIETKGKTLQEIYEELESK</sequence>
<proteinExistence type="predicted"/>
<dbReference type="InterPro" id="IPR005829">
    <property type="entry name" value="Sugar_transporter_CS"/>
</dbReference>
<dbReference type="PROSITE" id="PS00217">
    <property type="entry name" value="SUGAR_TRANSPORT_2"/>
    <property type="match status" value="1"/>
</dbReference>
<keyword evidence="7" id="KW-0472">Membrane</keyword>
<dbReference type="InterPro" id="IPR005828">
    <property type="entry name" value="MFS_sugar_transport-like"/>
</dbReference>
<reference evidence="9" key="1">
    <citation type="submission" date="2015-05" db="UniProtKB">
        <authorList>
            <consortium name="EnsemblMetazoa"/>
        </authorList>
    </citation>
    <scope>IDENTIFICATION</scope>
</reference>
<dbReference type="PANTHER" id="PTHR48021:SF46">
    <property type="entry name" value="MAJOR FACILITATOR SUPERFAMILY (MFS) PROFILE DOMAIN-CONTAINING PROTEIN"/>
    <property type="match status" value="1"/>
</dbReference>
<dbReference type="InterPro" id="IPR050549">
    <property type="entry name" value="MFS_Trehalose_Transporter"/>
</dbReference>
<accession>T1I5Y7</accession>
<dbReference type="Proteomes" id="UP000015103">
    <property type="component" value="Unassembled WGS sequence"/>
</dbReference>
<keyword evidence="3" id="KW-1003">Cell membrane</keyword>
<evidence type="ECO:0000256" key="3">
    <source>
        <dbReference type="ARBA" id="ARBA00022475"/>
    </source>
</evidence>
<dbReference type="EnsemblMetazoa" id="RPRC011706-RA">
    <property type="protein sequence ID" value="RPRC011706-PA"/>
    <property type="gene ID" value="RPRC011706"/>
</dbReference>
<dbReference type="InParanoid" id="T1I5Y7"/>
<evidence type="ECO:0000256" key="4">
    <source>
        <dbReference type="ARBA" id="ARBA00022597"/>
    </source>
</evidence>
<evidence type="ECO:0000256" key="2">
    <source>
        <dbReference type="ARBA" id="ARBA00022448"/>
    </source>
</evidence>
<dbReference type="AlphaFoldDB" id="T1I5Y7"/>
<evidence type="ECO:0000256" key="5">
    <source>
        <dbReference type="ARBA" id="ARBA00022692"/>
    </source>
</evidence>
<dbReference type="EMBL" id="ACPB03000137">
    <property type="status" value="NOT_ANNOTATED_CDS"/>
    <property type="molecule type" value="Genomic_DNA"/>
</dbReference>
<evidence type="ECO:0000259" key="8">
    <source>
        <dbReference type="PROSITE" id="PS50850"/>
    </source>
</evidence>
<dbReference type="HOGENOM" id="CLU_001265_30_5_1"/>
<protein>
    <submittedName>
        <fullName evidence="9">MFS domain-containing protein</fullName>
    </submittedName>
</protein>
<keyword evidence="2" id="KW-0813">Transport</keyword>
<name>T1I5Y7_RHOPR</name>
<dbReference type="Gene3D" id="1.20.1250.20">
    <property type="entry name" value="MFS general substrate transporter like domains"/>
    <property type="match status" value="1"/>
</dbReference>
<dbReference type="eggNOG" id="KOG0254">
    <property type="taxonomic scope" value="Eukaryota"/>
</dbReference>
<dbReference type="PANTHER" id="PTHR48021">
    <property type="match status" value="1"/>
</dbReference>
<feature type="domain" description="Major facilitator superfamily (MFS) profile" evidence="8">
    <location>
        <begin position="1"/>
        <end position="448"/>
    </location>
</feature>
<dbReference type="PROSITE" id="PS50850">
    <property type="entry name" value="MFS"/>
    <property type="match status" value="1"/>
</dbReference>
<dbReference type="Pfam" id="PF00083">
    <property type="entry name" value="Sugar_tr"/>
    <property type="match status" value="1"/>
</dbReference>
<dbReference type="VEuPathDB" id="VectorBase:RPRC011706"/>